<dbReference type="RefSeq" id="WP_096577852.1">
    <property type="nucleotide sequence ID" value="NZ_CAWNJS010000001.1"/>
</dbReference>
<keyword evidence="2" id="KW-1185">Reference proteome</keyword>
<name>A0A1Z4N1V1_9CYAN</name>
<organism evidence="1 2">
    <name type="scientific">Tolypothrix tenuis PCC 7101</name>
    <dbReference type="NCBI Taxonomy" id="231146"/>
    <lineage>
        <taxon>Bacteria</taxon>
        <taxon>Bacillati</taxon>
        <taxon>Cyanobacteriota</taxon>
        <taxon>Cyanophyceae</taxon>
        <taxon>Nostocales</taxon>
        <taxon>Tolypothrichaceae</taxon>
        <taxon>Tolypothrix</taxon>
    </lineage>
</organism>
<dbReference type="Proteomes" id="UP000218785">
    <property type="component" value="Chromosome"/>
</dbReference>
<evidence type="ECO:0000313" key="2">
    <source>
        <dbReference type="Proteomes" id="UP000218785"/>
    </source>
</evidence>
<proteinExistence type="predicted"/>
<dbReference type="KEGG" id="ttq:NIES37_35840"/>
<sequence>MTSEHTETEQATQTKEQTPAGMFQAIGVITGDVTFIKDEERNKYIANITIGQYQYNLFPHGSSWSKLASFNGLRKQIESTGISKQKLIVYPKITHYPSREQQHKIAFQLVAFENDNVENSISQELNDLEFKLSGLWQFIPVCKTPCITVMRNFSDERLEYIKQAQLSSKVNFMKAAHIPLMWKDAPVKPFRFNPKLEKEQQGKAMFVSIKARFIPGKDMFGFDSLLGMPQDEPPKYLKAGKKDKAEVLKSKLAFKRQRTSNEQIKGTIKPKVVLKKLDPVETNPAAVIEKPKLKPKS</sequence>
<dbReference type="EMBL" id="AP018248">
    <property type="protein sequence ID" value="BAY99601.1"/>
    <property type="molecule type" value="Genomic_DNA"/>
</dbReference>
<protein>
    <submittedName>
        <fullName evidence="1">Uncharacterized protein</fullName>
    </submittedName>
</protein>
<accession>A0A1Z4N1V1</accession>
<gene>
    <name evidence="1" type="ORF">NIES37_35840</name>
</gene>
<dbReference type="AlphaFoldDB" id="A0A1Z4N1V1"/>
<reference evidence="1 2" key="1">
    <citation type="submission" date="2017-06" db="EMBL/GenBank/DDBJ databases">
        <title>Genome sequencing of cyanobaciteial culture collection at National Institute for Environmental Studies (NIES).</title>
        <authorList>
            <person name="Hirose Y."/>
            <person name="Shimura Y."/>
            <person name="Fujisawa T."/>
            <person name="Nakamura Y."/>
            <person name="Kawachi M."/>
        </authorList>
    </citation>
    <scope>NUCLEOTIDE SEQUENCE [LARGE SCALE GENOMIC DNA]</scope>
    <source>
        <strain evidence="1 2">NIES-37</strain>
    </source>
</reference>
<evidence type="ECO:0000313" key="1">
    <source>
        <dbReference type="EMBL" id="BAY99601.1"/>
    </source>
</evidence>